<name>A0A7X2NQ85_9FIRM</name>
<proteinExistence type="predicted"/>
<comment type="caution">
    <text evidence="2">The sequence shown here is derived from an EMBL/GenBank/DDBJ whole genome shotgun (WGS) entry which is preliminary data.</text>
</comment>
<feature type="region of interest" description="Disordered" evidence="1">
    <location>
        <begin position="1"/>
        <end position="156"/>
    </location>
</feature>
<dbReference type="EMBL" id="VUMN01000001">
    <property type="protein sequence ID" value="MSS57403.1"/>
    <property type="molecule type" value="Genomic_DNA"/>
</dbReference>
<evidence type="ECO:0000256" key="1">
    <source>
        <dbReference type="SAM" id="MobiDB-lite"/>
    </source>
</evidence>
<evidence type="ECO:0000313" key="3">
    <source>
        <dbReference type="Proteomes" id="UP000461880"/>
    </source>
</evidence>
<evidence type="ECO:0000313" key="2">
    <source>
        <dbReference type="EMBL" id="MSS57403.1"/>
    </source>
</evidence>
<dbReference type="Proteomes" id="UP000461880">
    <property type="component" value="Unassembled WGS sequence"/>
</dbReference>
<dbReference type="AlphaFoldDB" id="A0A7X2NQ85"/>
<gene>
    <name evidence="2" type="ORF">FYJ51_00560</name>
</gene>
<keyword evidence="3" id="KW-1185">Reference proteome</keyword>
<dbReference type="RefSeq" id="WP_154502106.1">
    <property type="nucleotide sequence ID" value="NZ_JAQXPC010000027.1"/>
</dbReference>
<reference evidence="2 3" key="1">
    <citation type="submission" date="2019-08" db="EMBL/GenBank/DDBJ databases">
        <title>In-depth cultivation of the pig gut microbiome towards novel bacterial diversity and tailored functional studies.</title>
        <authorList>
            <person name="Wylensek D."/>
            <person name="Hitch T.C.A."/>
            <person name="Clavel T."/>
        </authorList>
    </citation>
    <scope>NUCLEOTIDE SEQUENCE [LARGE SCALE GENOMIC DNA]</scope>
    <source>
        <strain evidence="2 3">Oil+RF-744-GAM-WT-6</strain>
    </source>
</reference>
<feature type="compositionally biased region" description="Low complexity" evidence="1">
    <location>
        <begin position="141"/>
        <end position="156"/>
    </location>
</feature>
<accession>A0A7X2NQ85</accession>
<protein>
    <submittedName>
        <fullName evidence="2">Uncharacterized protein</fullName>
    </submittedName>
</protein>
<feature type="compositionally biased region" description="Basic and acidic residues" evidence="1">
    <location>
        <begin position="78"/>
        <end position="88"/>
    </location>
</feature>
<feature type="compositionally biased region" description="Acidic residues" evidence="1">
    <location>
        <begin position="10"/>
        <end position="27"/>
    </location>
</feature>
<sequence length="299" mass="33389">MLKKLQNLLFEEEDDDLEEDEEEEAVEEAPVRRKHRKAAPEPEEEETISEPARPQVKPLQTATTMNRIDVTQPLPKQSEPEKNQEVFRRPAAVQHASPRPLEADPEILHETAKPKTTLGITVDDEPKKPEPAPVRPSRPQPAVKPSKPAKPAKAAPVYEFQPVISPMFGVDEKDMDAMQTTAKEFRTGLDDDNNVSKIISPIYGISKEAEPTTIQKTVEKSNEMENLTYTKEARKAEDSIPEFSLDDILNGHDEEFARQSAAAAADDSYEDVDETVVMDTKNITPFGKVNAPKKDAGTR</sequence>
<organism evidence="2 3">
    <name type="scientific">Stecheria intestinalis</name>
    <dbReference type="NCBI Taxonomy" id="2606630"/>
    <lineage>
        <taxon>Bacteria</taxon>
        <taxon>Bacillati</taxon>
        <taxon>Bacillota</taxon>
        <taxon>Erysipelotrichia</taxon>
        <taxon>Erysipelotrichales</taxon>
        <taxon>Erysipelotrichaceae</taxon>
        <taxon>Stecheria</taxon>
    </lineage>
</organism>